<feature type="transmembrane region" description="Helical" evidence="2">
    <location>
        <begin position="588"/>
        <end position="607"/>
    </location>
</feature>
<evidence type="ECO:0000256" key="2">
    <source>
        <dbReference type="SAM" id="Phobius"/>
    </source>
</evidence>
<dbReference type="InterPro" id="IPR039448">
    <property type="entry name" value="Beta_helix"/>
</dbReference>
<dbReference type="Proteomes" id="UP001595712">
    <property type="component" value="Unassembled WGS sequence"/>
</dbReference>
<feature type="domain" description="Right handed beta helix" evidence="3">
    <location>
        <begin position="184"/>
        <end position="363"/>
    </location>
</feature>
<dbReference type="RefSeq" id="WP_387975755.1">
    <property type="nucleotide sequence ID" value="NZ_JBHRWO010000010.1"/>
</dbReference>
<dbReference type="InterPro" id="IPR006626">
    <property type="entry name" value="PbH1"/>
</dbReference>
<feature type="transmembrane region" description="Helical" evidence="2">
    <location>
        <begin position="471"/>
        <end position="492"/>
    </location>
</feature>
<reference evidence="5" key="1">
    <citation type="journal article" date="2019" name="Int. J. Syst. Evol. Microbiol.">
        <title>The Global Catalogue of Microorganisms (GCM) 10K type strain sequencing project: providing services to taxonomists for standard genome sequencing and annotation.</title>
        <authorList>
            <consortium name="The Broad Institute Genomics Platform"/>
            <consortium name="The Broad Institute Genome Sequencing Center for Infectious Disease"/>
            <person name="Wu L."/>
            <person name="Ma J."/>
        </authorList>
    </citation>
    <scope>NUCLEOTIDE SEQUENCE [LARGE SCALE GENOMIC DNA]</scope>
    <source>
        <strain evidence="5">CGMCC 4.7396</strain>
    </source>
</reference>
<dbReference type="Pfam" id="PF13229">
    <property type="entry name" value="Beta_helix"/>
    <property type="match status" value="1"/>
</dbReference>
<keyword evidence="2" id="KW-0812">Transmembrane</keyword>
<accession>A0ABV7Q106</accession>
<feature type="transmembrane region" description="Helical" evidence="2">
    <location>
        <begin position="504"/>
        <end position="525"/>
    </location>
</feature>
<protein>
    <submittedName>
        <fullName evidence="4">Right-handed parallel beta-helix repeat-containing protein</fullName>
    </submittedName>
</protein>
<keyword evidence="2" id="KW-1133">Transmembrane helix</keyword>
<dbReference type="InterPro" id="IPR011050">
    <property type="entry name" value="Pectin_lyase_fold/virulence"/>
</dbReference>
<feature type="transmembrane region" description="Helical" evidence="2">
    <location>
        <begin position="556"/>
        <end position="576"/>
    </location>
</feature>
<keyword evidence="5" id="KW-1185">Reference proteome</keyword>
<comment type="caution">
    <text evidence="4">The sequence shown here is derived from an EMBL/GenBank/DDBJ whole genome shotgun (WGS) entry which is preliminary data.</text>
</comment>
<evidence type="ECO:0000313" key="4">
    <source>
        <dbReference type="EMBL" id="MFC3493423.1"/>
    </source>
</evidence>
<dbReference type="EMBL" id="JBHRWO010000010">
    <property type="protein sequence ID" value="MFC3493423.1"/>
    <property type="molecule type" value="Genomic_DNA"/>
</dbReference>
<gene>
    <name evidence="4" type="ORF">ACFO8M_13130</name>
</gene>
<name>A0ABV7Q106_9ACTN</name>
<dbReference type="Gene3D" id="2.160.20.10">
    <property type="entry name" value="Single-stranded right-handed beta-helix, Pectin lyase-like"/>
    <property type="match status" value="1"/>
</dbReference>
<evidence type="ECO:0000259" key="3">
    <source>
        <dbReference type="Pfam" id="PF13229"/>
    </source>
</evidence>
<organism evidence="4 5">
    <name type="scientific">Glycomyces rhizosphaerae</name>
    <dbReference type="NCBI Taxonomy" id="2054422"/>
    <lineage>
        <taxon>Bacteria</taxon>
        <taxon>Bacillati</taxon>
        <taxon>Actinomycetota</taxon>
        <taxon>Actinomycetes</taxon>
        <taxon>Glycomycetales</taxon>
        <taxon>Glycomycetaceae</taxon>
        <taxon>Glycomyces</taxon>
    </lineage>
</organism>
<feature type="transmembrane region" description="Helical" evidence="2">
    <location>
        <begin position="531"/>
        <end position="549"/>
    </location>
</feature>
<sequence length="633" mass="66309">MPPAPHAERRLAAAAFAAVAFLALGAAAFIGGIVADSRAPSGLFDLVQWGPGAPPEYRDSGPTLLVCTGDAENFTAHNEGVNYNQRIENERTYEDCLAGGHRDLASAIAAAEPGARILILPGRYATDEPILIDGGADLQIEGLGDTPEDVLLTARFAADTVLEARDASMLYLKGFTVGQARENGLLLSGVEGAAVESVAAVQSGAYGLRVADSPTVSLTGCRAEAADTAGIAIEDSTATVDACEATGNLVGIHASGDHDITLTANRVHGNTTGIVVTGAFEKGPLSAEANRLYDNNTDHYANLGTAACTDGPAARAWDEAILCPGLTVPSGVGILVAGGVNGTYEANRIWNQQTAAIAIWGTPGLQDGLGSDGNRFADDTFGLRDDGQRQRNRLDLWWDGIGADNCFEEPNLGRTSPAVLPGCGVVDQTSRVYGDPLRALKHWQCGIGDASAGVPEGCDWFGARFTDRIEFRAAVVFAASLLFLTGAGWLAAARAAEPPRAGRMTFSAMATGAGGLLLVLAVWSGRADYEALAIGLWGLGWLLAGRSWFHCGMRVLGSFTGLIGALAVLDAVDRAVWTIAPLPLSPAWFWLALLPLWTLLALSLAFGPRRGEEDPPPVERTPVTAPSHDRFDW</sequence>
<keyword evidence="2" id="KW-0472">Membrane</keyword>
<proteinExistence type="predicted"/>
<evidence type="ECO:0000313" key="5">
    <source>
        <dbReference type="Proteomes" id="UP001595712"/>
    </source>
</evidence>
<feature type="region of interest" description="Disordered" evidence="1">
    <location>
        <begin position="609"/>
        <end position="633"/>
    </location>
</feature>
<dbReference type="SUPFAM" id="SSF51126">
    <property type="entry name" value="Pectin lyase-like"/>
    <property type="match status" value="1"/>
</dbReference>
<evidence type="ECO:0000256" key="1">
    <source>
        <dbReference type="SAM" id="MobiDB-lite"/>
    </source>
</evidence>
<dbReference type="InterPro" id="IPR012334">
    <property type="entry name" value="Pectin_lyas_fold"/>
</dbReference>
<dbReference type="SMART" id="SM00710">
    <property type="entry name" value="PbH1"/>
    <property type="match status" value="3"/>
</dbReference>